<dbReference type="AlphaFoldDB" id="A0A183J7V0"/>
<evidence type="ECO:0000313" key="4">
    <source>
        <dbReference type="WBParaSite" id="SBAD_0001234701-mRNA-1"/>
    </source>
</evidence>
<feature type="signal peptide" evidence="1">
    <location>
        <begin position="1"/>
        <end position="24"/>
    </location>
</feature>
<keyword evidence="1" id="KW-0732">Signal</keyword>
<keyword evidence="3" id="KW-1185">Reference proteome</keyword>
<dbReference type="WBParaSite" id="SBAD_0001234701-mRNA-1">
    <property type="protein sequence ID" value="SBAD_0001234701-mRNA-1"/>
    <property type="gene ID" value="SBAD_0001234701"/>
</dbReference>
<name>A0A183J7V0_9BILA</name>
<protein>
    <submittedName>
        <fullName evidence="2 4">Uncharacterized protein</fullName>
    </submittedName>
</protein>
<dbReference type="EMBL" id="UZAM01016663">
    <property type="protein sequence ID" value="VDP44219.1"/>
    <property type="molecule type" value="Genomic_DNA"/>
</dbReference>
<feature type="chain" id="PRO_5043140489" evidence="1">
    <location>
        <begin position="25"/>
        <end position="82"/>
    </location>
</feature>
<dbReference type="Proteomes" id="UP000270296">
    <property type="component" value="Unassembled WGS sequence"/>
</dbReference>
<reference evidence="4" key="1">
    <citation type="submission" date="2016-06" db="UniProtKB">
        <authorList>
            <consortium name="WormBaseParasite"/>
        </authorList>
    </citation>
    <scope>IDENTIFICATION</scope>
</reference>
<accession>A0A183J7V0</accession>
<sequence length="82" mass="8881">MNTLLVYLVVAALLLANDALSVKGAEISGQRANQRRRRQMFGYSPYYYNNYGPGLGLSGDLMAAGMGLEGLGELGYAARMLF</sequence>
<evidence type="ECO:0000313" key="2">
    <source>
        <dbReference type="EMBL" id="VDP44219.1"/>
    </source>
</evidence>
<evidence type="ECO:0000256" key="1">
    <source>
        <dbReference type="SAM" id="SignalP"/>
    </source>
</evidence>
<evidence type="ECO:0000313" key="3">
    <source>
        <dbReference type="Proteomes" id="UP000270296"/>
    </source>
</evidence>
<reference evidence="2 3" key="2">
    <citation type="submission" date="2018-11" db="EMBL/GenBank/DDBJ databases">
        <authorList>
            <consortium name="Pathogen Informatics"/>
        </authorList>
    </citation>
    <scope>NUCLEOTIDE SEQUENCE [LARGE SCALE GENOMIC DNA]</scope>
</reference>
<gene>
    <name evidence="2" type="ORF">SBAD_LOCUS11948</name>
</gene>
<organism evidence="4">
    <name type="scientific">Soboliphyme baturini</name>
    <dbReference type="NCBI Taxonomy" id="241478"/>
    <lineage>
        <taxon>Eukaryota</taxon>
        <taxon>Metazoa</taxon>
        <taxon>Ecdysozoa</taxon>
        <taxon>Nematoda</taxon>
        <taxon>Enoplea</taxon>
        <taxon>Dorylaimia</taxon>
        <taxon>Dioctophymatida</taxon>
        <taxon>Dioctophymatoidea</taxon>
        <taxon>Soboliphymatidae</taxon>
        <taxon>Soboliphyme</taxon>
    </lineage>
</organism>
<proteinExistence type="predicted"/>